<evidence type="ECO:0000313" key="8">
    <source>
        <dbReference type="EMBL" id="KAJ4823342.1"/>
    </source>
</evidence>
<evidence type="ECO:0000256" key="4">
    <source>
        <dbReference type="ARBA" id="ARBA00023163"/>
    </source>
</evidence>
<dbReference type="AlphaFoldDB" id="A0A9Q0FRV0"/>
<dbReference type="EMBL" id="JAKUCV010007481">
    <property type="protein sequence ID" value="KAJ4823342.1"/>
    <property type="molecule type" value="Genomic_DNA"/>
</dbReference>
<comment type="subcellular location">
    <subcellularLocation>
        <location evidence="1">Nucleus</location>
    </subcellularLocation>
</comment>
<keyword evidence="3" id="KW-0238">DNA-binding</keyword>
<dbReference type="PROSITE" id="PS51005">
    <property type="entry name" value="NAC"/>
    <property type="match status" value="1"/>
</dbReference>
<gene>
    <name evidence="9" type="ORF">Tsubulata_039893</name>
    <name evidence="8" type="ORF">Tsubulata_046223</name>
</gene>
<name>A0A9Q0FRV0_9ROSI</name>
<dbReference type="GO" id="GO:0005634">
    <property type="term" value="C:nucleus"/>
    <property type="evidence" value="ECO:0007669"/>
    <property type="project" value="UniProtKB-SubCell"/>
</dbReference>
<evidence type="ECO:0000256" key="1">
    <source>
        <dbReference type="ARBA" id="ARBA00004123"/>
    </source>
</evidence>
<dbReference type="OrthoDB" id="852227at2759"/>
<evidence type="ECO:0000256" key="2">
    <source>
        <dbReference type="ARBA" id="ARBA00023015"/>
    </source>
</evidence>
<dbReference type="PANTHER" id="PTHR31989">
    <property type="entry name" value="NAC DOMAIN-CONTAINING PROTEIN 82-RELATED"/>
    <property type="match status" value="1"/>
</dbReference>
<evidence type="ECO:0000313" key="9">
    <source>
        <dbReference type="EMBL" id="KAJ4836530.1"/>
    </source>
</evidence>
<protein>
    <recommendedName>
        <fullName evidence="7">NAC domain-containing protein</fullName>
    </recommendedName>
</protein>
<comment type="caution">
    <text evidence="9">The sequence shown here is derived from an EMBL/GenBank/DDBJ whole genome shotgun (WGS) entry which is preliminary data.</text>
</comment>
<evidence type="ECO:0000256" key="3">
    <source>
        <dbReference type="ARBA" id="ARBA00023125"/>
    </source>
</evidence>
<dbReference type="Proteomes" id="UP001141552">
    <property type="component" value="Unassembled WGS sequence"/>
</dbReference>
<organism evidence="9 10">
    <name type="scientific">Turnera subulata</name>
    <dbReference type="NCBI Taxonomy" id="218843"/>
    <lineage>
        <taxon>Eukaryota</taxon>
        <taxon>Viridiplantae</taxon>
        <taxon>Streptophyta</taxon>
        <taxon>Embryophyta</taxon>
        <taxon>Tracheophyta</taxon>
        <taxon>Spermatophyta</taxon>
        <taxon>Magnoliopsida</taxon>
        <taxon>eudicotyledons</taxon>
        <taxon>Gunneridae</taxon>
        <taxon>Pentapetalae</taxon>
        <taxon>rosids</taxon>
        <taxon>fabids</taxon>
        <taxon>Malpighiales</taxon>
        <taxon>Passifloraceae</taxon>
        <taxon>Turnera</taxon>
    </lineage>
</organism>
<feature type="domain" description="NAC" evidence="7">
    <location>
        <begin position="91"/>
        <end position="238"/>
    </location>
</feature>
<keyword evidence="2" id="KW-0805">Transcription regulation</keyword>
<sequence length="328" mass="36134">MAQLVLPPSCNPIPSPPSWNRRPKRKRPEDDDDGGGGGGKRRRNPNPPLPPATATATAPPPPPCSNQVLSSSSCSSEDPYVIALRQFGMHLPRGYYFKPTMDQLVGHYLLRKINGTLSPIDIALIPECDVYGDEEPWDIWSRFGVADDRSLFLFSPLKKKSANGTVNARRVGSEGGTWHEESKKHHPVDGMILKAVERQFTYRKLNSPKNRKCPWFLKEFTLDNYPGGNYGVCELRKKGCDSAVCPPDSHFAPLPCHLLSSSSTTTTTEMMITPHDDSSPPPGSLLPSSTTETELVEDSEYAAELDHILANIDFSGCEEEEITSSPSQ</sequence>
<keyword evidence="4" id="KW-0804">Transcription</keyword>
<feature type="region of interest" description="Disordered" evidence="6">
    <location>
        <begin position="1"/>
        <end position="71"/>
    </location>
</feature>
<dbReference type="Pfam" id="PF02365">
    <property type="entry name" value="NAM"/>
    <property type="match status" value="1"/>
</dbReference>
<dbReference type="EMBL" id="JAKUCV010004089">
    <property type="protein sequence ID" value="KAJ4836530.1"/>
    <property type="molecule type" value="Genomic_DNA"/>
</dbReference>
<accession>A0A9Q0FRV0</accession>
<reference evidence="9" key="2">
    <citation type="journal article" date="2023" name="Plants (Basel)">
        <title>Annotation of the Turnera subulata (Passifloraceae) Draft Genome Reveals the S-Locus Evolved after the Divergence of Turneroideae from Passifloroideae in a Stepwise Manner.</title>
        <authorList>
            <person name="Henning P.M."/>
            <person name="Roalson E.H."/>
            <person name="Mir W."/>
            <person name="McCubbin A.G."/>
            <person name="Shore J.S."/>
        </authorList>
    </citation>
    <scope>NUCLEOTIDE SEQUENCE</scope>
    <source>
        <strain evidence="9">F60SS</strain>
    </source>
</reference>
<dbReference type="Gene3D" id="2.170.150.80">
    <property type="entry name" value="NAC domain"/>
    <property type="match status" value="1"/>
</dbReference>
<proteinExistence type="predicted"/>
<evidence type="ECO:0000256" key="6">
    <source>
        <dbReference type="SAM" id="MobiDB-lite"/>
    </source>
</evidence>
<dbReference type="InterPro" id="IPR003441">
    <property type="entry name" value="NAC-dom"/>
</dbReference>
<dbReference type="InterPro" id="IPR036093">
    <property type="entry name" value="NAC_dom_sf"/>
</dbReference>
<evidence type="ECO:0000313" key="10">
    <source>
        <dbReference type="Proteomes" id="UP001141552"/>
    </source>
</evidence>
<reference evidence="9" key="1">
    <citation type="submission" date="2022-02" db="EMBL/GenBank/DDBJ databases">
        <authorList>
            <person name="Henning P.M."/>
            <person name="McCubbin A.G."/>
            <person name="Shore J.S."/>
        </authorList>
    </citation>
    <scope>NUCLEOTIDE SEQUENCE</scope>
    <source>
        <strain evidence="9">F60SS</strain>
        <tissue evidence="9">Leaves</tissue>
    </source>
</reference>
<keyword evidence="10" id="KW-1185">Reference proteome</keyword>
<dbReference type="GO" id="GO:0003677">
    <property type="term" value="F:DNA binding"/>
    <property type="evidence" value="ECO:0007669"/>
    <property type="project" value="UniProtKB-KW"/>
</dbReference>
<evidence type="ECO:0000259" key="7">
    <source>
        <dbReference type="PROSITE" id="PS51005"/>
    </source>
</evidence>
<dbReference type="GO" id="GO:0006355">
    <property type="term" value="P:regulation of DNA-templated transcription"/>
    <property type="evidence" value="ECO:0007669"/>
    <property type="project" value="InterPro"/>
</dbReference>
<evidence type="ECO:0000256" key="5">
    <source>
        <dbReference type="ARBA" id="ARBA00023242"/>
    </source>
</evidence>
<keyword evidence="5" id="KW-0539">Nucleus</keyword>
<dbReference type="SUPFAM" id="SSF101941">
    <property type="entry name" value="NAC domain"/>
    <property type="match status" value="1"/>
</dbReference>